<name>A0A063Y8V8_9GAMM</name>
<dbReference type="Pfam" id="PF00015">
    <property type="entry name" value="MCPsignal"/>
    <property type="match status" value="1"/>
</dbReference>
<dbReference type="OrthoDB" id="2489132at2"/>
<evidence type="ECO:0000259" key="7">
    <source>
        <dbReference type="PROSITE" id="PS50111"/>
    </source>
</evidence>
<gene>
    <name evidence="10" type="ORF">ADINL_1404</name>
</gene>
<dbReference type="PANTHER" id="PTHR32089:SF120">
    <property type="entry name" value="METHYL-ACCEPTING CHEMOTAXIS PROTEIN TLPQ"/>
    <property type="match status" value="1"/>
</dbReference>
<keyword evidence="6" id="KW-1133">Transmembrane helix</keyword>
<evidence type="ECO:0000256" key="3">
    <source>
        <dbReference type="ARBA" id="ARBA00023224"/>
    </source>
</evidence>
<dbReference type="Proteomes" id="UP000027318">
    <property type="component" value="Unassembled WGS sequence"/>
</dbReference>
<dbReference type="GO" id="GO:0006935">
    <property type="term" value="P:chemotaxis"/>
    <property type="evidence" value="ECO:0007669"/>
    <property type="project" value="UniProtKB-ARBA"/>
</dbReference>
<dbReference type="STRING" id="267850.ADINL_1404"/>
<keyword evidence="2" id="KW-1003">Cell membrane</keyword>
<proteinExistence type="inferred from homology"/>
<dbReference type="InterPro" id="IPR003660">
    <property type="entry name" value="HAMP_dom"/>
</dbReference>
<comment type="similarity">
    <text evidence="4">Belongs to the methyl-accepting chemotaxis (MCP) protein family.</text>
</comment>
<reference evidence="10 11" key="1">
    <citation type="journal article" date="2005" name="Int. J. Syst. Evol. Microbiol.">
        <title>Nitrincola lacisaponensis gen. nov., sp. nov., a novel alkaliphilic bacterium isolated from an alkaline, saline lake.</title>
        <authorList>
            <person name="Dimitriu P.A."/>
            <person name="Shukla S.K."/>
            <person name="Conradt J."/>
            <person name="Marquez M.C."/>
            <person name="Ventosa A."/>
            <person name="Maglia A."/>
            <person name="Peyton B.M."/>
            <person name="Pinkart H.C."/>
            <person name="Mormile M.R."/>
        </authorList>
    </citation>
    <scope>NUCLEOTIDE SEQUENCE [LARGE SCALE GENOMIC DNA]</scope>
    <source>
        <strain evidence="10 11">4CA</strain>
    </source>
</reference>
<dbReference type="SUPFAM" id="SSF58104">
    <property type="entry name" value="Methyl-accepting chemotaxis protein (MCP) signaling domain"/>
    <property type="match status" value="1"/>
</dbReference>
<dbReference type="RefSeq" id="WP_036545276.1">
    <property type="nucleotide sequence ID" value="NZ_JMSZ01000016.1"/>
</dbReference>
<dbReference type="PATRIC" id="fig|267850.7.peg.1399"/>
<feature type="domain" description="T-SNARE coiled-coil homology" evidence="8">
    <location>
        <begin position="480"/>
        <end position="534"/>
    </location>
</feature>
<dbReference type="InterPro" id="IPR024478">
    <property type="entry name" value="HlyB_4HB_MCP"/>
</dbReference>
<dbReference type="InterPro" id="IPR000727">
    <property type="entry name" value="T_SNARE_dom"/>
</dbReference>
<keyword evidence="6" id="KW-0472">Membrane</keyword>
<dbReference type="InterPro" id="IPR004089">
    <property type="entry name" value="MCPsignal_dom"/>
</dbReference>
<dbReference type="AlphaFoldDB" id="A0A063Y8V8"/>
<organism evidence="10 11">
    <name type="scientific">Nitrincola lacisaponensis</name>
    <dbReference type="NCBI Taxonomy" id="267850"/>
    <lineage>
        <taxon>Bacteria</taxon>
        <taxon>Pseudomonadati</taxon>
        <taxon>Pseudomonadota</taxon>
        <taxon>Gammaproteobacteria</taxon>
        <taxon>Oceanospirillales</taxon>
        <taxon>Oceanospirillaceae</taxon>
        <taxon>Nitrincola</taxon>
    </lineage>
</organism>
<comment type="subcellular location">
    <subcellularLocation>
        <location evidence="1">Cell inner membrane</location>
        <topology evidence="1">Multi-pass membrane protein</topology>
    </subcellularLocation>
</comment>
<keyword evidence="2" id="KW-0997">Cell inner membrane</keyword>
<evidence type="ECO:0000313" key="11">
    <source>
        <dbReference type="Proteomes" id="UP000027318"/>
    </source>
</evidence>
<dbReference type="EMBL" id="JMSZ01000016">
    <property type="protein sequence ID" value="KDE40812.1"/>
    <property type="molecule type" value="Genomic_DNA"/>
</dbReference>
<evidence type="ECO:0000256" key="4">
    <source>
        <dbReference type="ARBA" id="ARBA00029447"/>
    </source>
</evidence>
<feature type="transmembrane region" description="Helical" evidence="6">
    <location>
        <begin position="202"/>
        <end position="223"/>
    </location>
</feature>
<keyword evidence="11" id="KW-1185">Reference proteome</keyword>
<dbReference type="GO" id="GO:0005886">
    <property type="term" value="C:plasma membrane"/>
    <property type="evidence" value="ECO:0007669"/>
    <property type="project" value="UniProtKB-SubCell"/>
</dbReference>
<dbReference type="GO" id="GO:0007165">
    <property type="term" value="P:signal transduction"/>
    <property type="evidence" value="ECO:0007669"/>
    <property type="project" value="UniProtKB-KW"/>
</dbReference>
<dbReference type="Pfam" id="PF12729">
    <property type="entry name" value="4HB_MCP_1"/>
    <property type="match status" value="1"/>
</dbReference>
<dbReference type="FunFam" id="1.10.287.950:FF:000001">
    <property type="entry name" value="Methyl-accepting chemotaxis sensory transducer"/>
    <property type="match status" value="1"/>
</dbReference>
<dbReference type="PROSITE" id="PS50192">
    <property type="entry name" value="T_SNARE"/>
    <property type="match status" value="1"/>
</dbReference>
<feature type="domain" description="HAMP" evidence="9">
    <location>
        <begin position="238"/>
        <end position="280"/>
    </location>
</feature>
<dbReference type="Gene3D" id="1.10.287.950">
    <property type="entry name" value="Methyl-accepting chemotaxis protein"/>
    <property type="match status" value="1"/>
</dbReference>
<comment type="caution">
    <text evidence="10">The sequence shown here is derived from an EMBL/GenBank/DDBJ whole genome shotgun (WGS) entry which is preliminary data.</text>
</comment>
<evidence type="ECO:0000256" key="1">
    <source>
        <dbReference type="ARBA" id="ARBA00004429"/>
    </source>
</evidence>
<keyword evidence="10" id="KW-0675">Receptor</keyword>
<dbReference type="SMART" id="SM00283">
    <property type="entry name" value="MA"/>
    <property type="match status" value="1"/>
</dbReference>
<keyword evidence="3 5" id="KW-0807">Transducer</keyword>
<evidence type="ECO:0000313" key="10">
    <source>
        <dbReference type="EMBL" id="KDE40812.1"/>
    </source>
</evidence>
<evidence type="ECO:0000256" key="6">
    <source>
        <dbReference type="SAM" id="Phobius"/>
    </source>
</evidence>
<feature type="domain" description="Methyl-accepting transducer" evidence="7">
    <location>
        <begin position="285"/>
        <end position="521"/>
    </location>
</feature>
<accession>A0A063Y8V8</accession>
<dbReference type="PROSITE" id="PS50885">
    <property type="entry name" value="HAMP"/>
    <property type="match status" value="1"/>
</dbReference>
<protein>
    <submittedName>
        <fullName evidence="10">Methyl-accepting chemotaxis protein I (Serine chemoreceptor protein)</fullName>
    </submittedName>
</protein>
<sequence>MRNLQLKVLLSGGFAVVAIILLLVGLLSISAGSRMKADIANLGQVRLPAVDLLAKMNEERLMIRAQTLSMLRFEEWAQSAGRDLSALLAEREASWKRFDAVLSRYTDIPRTQEGEALYQRLRTAINSWREAANRMDRAVVTMSQAGNALSYDVAFREFEQHFQALIPVSSAMNQLLDELINRNLEISNETVSAAIAQAENSAMITIVSVIIGFVIALAAGFLITRQVMGQLGGEPAYVQQVVRQVADGDLTVRIDTSKAPSDSLLAAFAQMVATLKNLMKQISDASTQVSAAAEELSASSSQTNAQVQLQQAEITQVATAMNEMAATVMDVAKNAAAASGAAQTAHGETDNGMKVVTDVVKVINQLASEIEKSAASMNQLVRDSEEIGSVLNVIQEIAEQTNLLALNAAIEAARAGDQGRGFAVVADEVRSLASRTQASTGDIQARINRVQDSSSSAAQQMEQGKQKGLQTVEQANNAGEALKMISASVAAINDMNAQIATAAEEQSSVAEEINQNISNITQAIDETATAASQVTSASQELARLSASLQQHVQQFRVS</sequence>
<keyword evidence="6" id="KW-0812">Transmembrane</keyword>
<evidence type="ECO:0000259" key="8">
    <source>
        <dbReference type="PROSITE" id="PS50192"/>
    </source>
</evidence>
<dbReference type="PANTHER" id="PTHR32089">
    <property type="entry name" value="METHYL-ACCEPTING CHEMOTAXIS PROTEIN MCPB"/>
    <property type="match status" value="1"/>
</dbReference>
<evidence type="ECO:0000259" key="9">
    <source>
        <dbReference type="PROSITE" id="PS50885"/>
    </source>
</evidence>
<evidence type="ECO:0000256" key="5">
    <source>
        <dbReference type="PROSITE-ProRule" id="PRU00284"/>
    </source>
</evidence>
<evidence type="ECO:0000256" key="2">
    <source>
        <dbReference type="ARBA" id="ARBA00022519"/>
    </source>
</evidence>
<dbReference type="CDD" id="cd11386">
    <property type="entry name" value="MCP_signal"/>
    <property type="match status" value="1"/>
</dbReference>
<dbReference type="PROSITE" id="PS50111">
    <property type="entry name" value="CHEMOTAXIS_TRANSDUC_2"/>
    <property type="match status" value="1"/>
</dbReference>